<reference evidence="3" key="1">
    <citation type="submission" date="2016-11" db="EMBL/GenBank/DDBJ databases">
        <authorList>
            <person name="Varghese N."/>
            <person name="Submissions S."/>
        </authorList>
    </citation>
    <scope>NUCLEOTIDE SEQUENCE [LARGE SCALE GENOMIC DNA]</scope>
    <source>
        <strain evidence="3">DSM 15292</strain>
    </source>
</reference>
<dbReference type="AlphaFoldDB" id="A0A1N6DM80"/>
<evidence type="ECO:0000313" key="2">
    <source>
        <dbReference type="EMBL" id="SIN71931.1"/>
    </source>
</evidence>
<dbReference type="Proteomes" id="UP000185221">
    <property type="component" value="Unassembled WGS sequence"/>
</dbReference>
<dbReference type="EMBL" id="FSRC01000001">
    <property type="protein sequence ID" value="SIN71931.1"/>
    <property type="molecule type" value="Genomic_DNA"/>
</dbReference>
<keyword evidence="3" id="KW-1185">Reference proteome</keyword>
<gene>
    <name evidence="2" type="ORF">SAMN05444394_1143</name>
</gene>
<evidence type="ECO:0000259" key="1">
    <source>
        <dbReference type="Pfam" id="PF12867"/>
    </source>
</evidence>
<sequence length="174" mass="20381">MGISCSFCTLKSNPSCPMKETLRIRSLFEKQYDGNPWLGVNFTKKLQQITPEMAAHKFSPGSNSIWEILNHIIGWREVILQGIPQNGYISPDHNYLYPVVNPTELEWEHTLVRLKDSQEDWLEFLKNLEKTIFERPFGDKQFNHYELIMGILHHDIYHLGQISLLIRLVNETNN</sequence>
<organism evidence="2 3">
    <name type="scientific">Algoriphagus halophilus</name>
    <dbReference type="NCBI Taxonomy" id="226505"/>
    <lineage>
        <taxon>Bacteria</taxon>
        <taxon>Pseudomonadati</taxon>
        <taxon>Bacteroidota</taxon>
        <taxon>Cytophagia</taxon>
        <taxon>Cytophagales</taxon>
        <taxon>Cyclobacteriaceae</taxon>
        <taxon>Algoriphagus</taxon>
    </lineage>
</organism>
<dbReference type="InterPro" id="IPR034660">
    <property type="entry name" value="DinB/YfiT-like"/>
</dbReference>
<evidence type="ECO:0000313" key="3">
    <source>
        <dbReference type="Proteomes" id="UP000185221"/>
    </source>
</evidence>
<dbReference type="STRING" id="226505.SAMN05444394_1143"/>
<accession>A0A1N6DM80</accession>
<name>A0A1N6DM80_9BACT</name>
<dbReference type="Pfam" id="PF12867">
    <property type="entry name" value="DinB_2"/>
    <property type="match status" value="1"/>
</dbReference>
<protein>
    <submittedName>
        <fullName evidence="2">Uncharacterized damage-inducible protein DinB (Forms a four-helix bundle)</fullName>
    </submittedName>
</protein>
<dbReference type="InterPro" id="IPR024775">
    <property type="entry name" value="DinB-like"/>
</dbReference>
<dbReference type="SUPFAM" id="SSF109854">
    <property type="entry name" value="DinB/YfiT-like putative metalloenzymes"/>
    <property type="match status" value="1"/>
</dbReference>
<proteinExistence type="predicted"/>
<dbReference type="Gene3D" id="1.20.120.450">
    <property type="entry name" value="dinb family like domain"/>
    <property type="match status" value="1"/>
</dbReference>
<feature type="domain" description="DinB-like" evidence="1">
    <location>
        <begin position="43"/>
        <end position="162"/>
    </location>
</feature>